<feature type="compositionally biased region" description="Basic and acidic residues" evidence="1">
    <location>
        <begin position="388"/>
        <end position="404"/>
    </location>
</feature>
<sequence>MSKILVRHIWNVYNEEEKGKVKRKFYTALYVVVFALVLSGCSLSGIADGSKSAVNGNLASDGGTTVSEQVTSAETTTTEEITEPQSDISSESLETTEDTTVSDSGGAADASIEGKAASNMELADIPAYSGSAYCEINGNVPAFGDDELVTDAFENYSDLDSLGRCGVAYANICKEIMPTEERGAIGMVKPSGWHTVKYNDRIDGNYLYNRCHLIGYQLAGENANEKNLITGTRYLNVTGMLPFENEVADYVESTGNHVLYRVTPVYDGDNLVASGVQMEAESVEDKGDGVSFNVYVYNVQPGVLIDYATGDSEADPGYVVPRENTSSDVSGEDGGQAAEAGTSEETQNTESEADDTSEAQTEAANEDTYIVNTNTGKFHKPSCRSVKQMKESNKSERTTTRDELISEGYEPCKNCNP</sequence>
<comment type="caution">
    <text evidence="4">The sequence shown here is derived from an EMBL/GenBank/DDBJ whole genome shotgun (WGS) entry which is preliminary data.</text>
</comment>
<dbReference type="SUPFAM" id="SSF57884">
    <property type="entry name" value="Ada DNA repair protein, N-terminal domain (N-Ada 10)"/>
    <property type="match status" value="1"/>
</dbReference>
<evidence type="ECO:0000256" key="1">
    <source>
        <dbReference type="SAM" id="MobiDB-lite"/>
    </source>
</evidence>
<feature type="compositionally biased region" description="Low complexity" evidence="1">
    <location>
        <begin position="64"/>
        <end position="79"/>
    </location>
</feature>
<name>A0A3R5ZLH9_9FIRM</name>
<evidence type="ECO:0000313" key="4">
    <source>
        <dbReference type="EMBL" id="RGS42910.1"/>
    </source>
</evidence>
<accession>A0A3R5ZLH9</accession>
<feature type="compositionally biased region" description="Low complexity" evidence="1">
    <location>
        <begin position="86"/>
        <end position="104"/>
    </location>
</feature>
<dbReference type="InterPro" id="IPR044929">
    <property type="entry name" value="DNA/RNA_non-sp_Endonuclease_sf"/>
</dbReference>
<dbReference type="EMBL" id="QRVK01000014">
    <property type="protein sequence ID" value="RGS42910.1"/>
    <property type="molecule type" value="Genomic_DNA"/>
</dbReference>
<gene>
    <name evidence="4" type="ORF">DWX94_07270</name>
</gene>
<feature type="transmembrane region" description="Helical" evidence="2">
    <location>
        <begin position="28"/>
        <end position="47"/>
    </location>
</feature>
<keyword evidence="2" id="KW-0812">Transmembrane</keyword>
<dbReference type="Gene3D" id="3.40.570.10">
    <property type="entry name" value="Extracellular Endonuclease, subunit A"/>
    <property type="match status" value="1"/>
</dbReference>
<reference evidence="4 5" key="1">
    <citation type="submission" date="2018-08" db="EMBL/GenBank/DDBJ databases">
        <title>A genome reference for cultivated species of the human gut microbiota.</title>
        <authorList>
            <person name="Zou Y."/>
            <person name="Xue W."/>
            <person name="Luo G."/>
        </authorList>
    </citation>
    <scope>NUCLEOTIDE SEQUENCE [LARGE SCALE GENOMIC DNA]</scope>
    <source>
        <strain evidence="4 5">AF22-21</strain>
    </source>
</reference>
<evidence type="ECO:0000256" key="2">
    <source>
        <dbReference type="SAM" id="Phobius"/>
    </source>
</evidence>
<dbReference type="Pfam" id="PF13930">
    <property type="entry name" value="Endonuclea_NS_2"/>
    <property type="match status" value="1"/>
</dbReference>
<dbReference type="AlphaFoldDB" id="A0A3R5ZLH9"/>
<evidence type="ECO:0000313" key="5">
    <source>
        <dbReference type="Proteomes" id="UP000283295"/>
    </source>
</evidence>
<evidence type="ECO:0000259" key="3">
    <source>
        <dbReference type="Pfam" id="PF13930"/>
    </source>
</evidence>
<keyword evidence="2" id="KW-1133">Transmembrane helix</keyword>
<protein>
    <submittedName>
        <fullName evidence="4">DNA-entry nuclease</fullName>
    </submittedName>
</protein>
<dbReference type="OrthoDB" id="9783680at2"/>
<organism evidence="4 5">
    <name type="scientific">Coprococcus eutactus</name>
    <dbReference type="NCBI Taxonomy" id="33043"/>
    <lineage>
        <taxon>Bacteria</taxon>
        <taxon>Bacillati</taxon>
        <taxon>Bacillota</taxon>
        <taxon>Clostridia</taxon>
        <taxon>Lachnospirales</taxon>
        <taxon>Lachnospiraceae</taxon>
        <taxon>Coprococcus</taxon>
    </lineage>
</organism>
<dbReference type="Gene3D" id="3.40.10.10">
    <property type="entry name" value="DNA Methylphosphotriester Repair Domain"/>
    <property type="match status" value="1"/>
</dbReference>
<feature type="region of interest" description="Disordered" evidence="1">
    <location>
        <begin position="57"/>
        <end position="109"/>
    </location>
</feature>
<dbReference type="InterPro" id="IPR044927">
    <property type="entry name" value="Endonuclea_NS_2"/>
</dbReference>
<feature type="domain" description="Type VII secretion system protein EssD-like" evidence="3">
    <location>
        <begin position="155"/>
        <end position="282"/>
    </location>
</feature>
<proteinExistence type="predicted"/>
<keyword evidence="2" id="KW-0472">Membrane</keyword>
<dbReference type="InterPro" id="IPR035451">
    <property type="entry name" value="Ada-like_dom_sf"/>
</dbReference>
<dbReference type="Proteomes" id="UP000283295">
    <property type="component" value="Unassembled WGS sequence"/>
</dbReference>
<feature type="region of interest" description="Disordered" evidence="1">
    <location>
        <begin position="311"/>
        <end position="417"/>
    </location>
</feature>